<dbReference type="Gene3D" id="3.40.390.10">
    <property type="entry name" value="Collagenase (Catalytic Domain)"/>
    <property type="match status" value="1"/>
</dbReference>
<dbReference type="EMBL" id="RCTY01000033">
    <property type="protein sequence ID" value="ROU06500.1"/>
    <property type="molecule type" value="Genomic_DNA"/>
</dbReference>
<dbReference type="SUPFAM" id="SSF55486">
    <property type="entry name" value="Metalloproteases ('zincins'), catalytic domain"/>
    <property type="match status" value="1"/>
</dbReference>
<dbReference type="GO" id="GO:0008237">
    <property type="term" value="F:metallopeptidase activity"/>
    <property type="evidence" value="ECO:0007669"/>
    <property type="project" value="InterPro"/>
</dbReference>
<dbReference type="Pfam" id="PF13583">
    <property type="entry name" value="Reprolysin_4"/>
    <property type="match status" value="1"/>
</dbReference>
<evidence type="ECO:0000256" key="1">
    <source>
        <dbReference type="ARBA" id="ARBA00022729"/>
    </source>
</evidence>
<keyword evidence="1 2" id="KW-0732">Signal</keyword>
<evidence type="ECO:0000313" key="3">
    <source>
        <dbReference type="EMBL" id="ROU06500.1"/>
    </source>
</evidence>
<dbReference type="PANTHER" id="PTHR46580">
    <property type="entry name" value="SENSOR KINASE-RELATED"/>
    <property type="match status" value="1"/>
</dbReference>
<dbReference type="Proteomes" id="UP000275910">
    <property type="component" value="Unassembled WGS sequence"/>
</dbReference>
<dbReference type="RefSeq" id="WP_123647929.1">
    <property type="nucleotide sequence ID" value="NZ_RCTY01000033.1"/>
</dbReference>
<organism evidence="3 4">
    <name type="scientific">Lysobacter enzymogenes</name>
    <dbReference type="NCBI Taxonomy" id="69"/>
    <lineage>
        <taxon>Bacteria</taxon>
        <taxon>Pseudomonadati</taxon>
        <taxon>Pseudomonadota</taxon>
        <taxon>Gammaproteobacteria</taxon>
        <taxon>Lysobacterales</taxon>
        <taxon>Lysobacteraceae</taxon>
        <taxon>Lysobacter</taxon>
    </lineage>
</organism>
<reference evidence="3 4" key="1">
    <citation type="submission" date="2018-10" db="EMBL/GenBank/DDBJ databases">
        <title>The genome of Lysobacter enzymogenes OH11.</title>
        <authorList>
            <person name="Liu F."/>
            <person name="Zhao Y."/>
            <person name="Qian G."/>
            <person name="Chen Y."/>
            <person name="Xu H."/>
        </authorList>
    </citation>
    <scope>NUCLEOTIDE SEQUENCE [LARGE SCALE GENOMIC DNA]</scope>
    <source>
        <strain evidence="3 4">OH11</strain>
    </source>
</reference>
<dbReference type="InterPro" id="IPR028994">
    <property type="entry name" value="Integrin_alpha_N"/>
</dbReference>
<name>A0A3N2RGB2_LYSEN</name>
<dbReference type="InterPro" id="IPR013517">
    <property type="entry name" value="FG-GAP"/>
</dbReference>
<protein>
    <submittedName>
        <fullName evidence="3">Uncharacterized protein</fullName>
    </submittedName>
</protein>
<evidence type="ECO:0000256" key="2">
    <source>
        <dbReference type="SAM" id="SignalP"/>
    </source>
</evidence>
<comment type="caution">
    <text evidence="3">The sequence shown here is derived from an EMBL/GenBank/DDBJ whole genome shotgun (WGS) entry which is preliminary data.</text>
</comment>
<proteinExistence type="predicted"/>
<accession>A0A3N2RGB2</accession>
<feature type="chain" id="PRO_5018131007" evidence="2">
    <location>
        <begin position="20"/>
        <end position="737"/>
    </location>
</feature>
<evidence type="ECO:0000313" key="4">
    <source>
        <dbReference type="Proteomes" id="UP000275910"/>
    </source>
</evidence>
<feature type="signal peptide" evidence="2">
    <location>
        <begin position="1"/>
        <end position="19"/>
    </location>
</feature>
<dbReference type="Gene3D" id="2.130.10.130">
    <property type="entry name" value="Integrin alpha, N-terminal"/>
    <property type="match status" value="2"/>
</dbReference>
<dbReference type="AlphaFoldDB" id="A0A3N2RGB2"/>
<dbReference type="InterPro" id="IPR024079">
    <property type="entry name" value="MetalloPept_cat_dom_sf"/>
</dbReference>
<dbReference type="Pfam" id="PF13517">
    <property type="entry name" value="FG-GAP_3"/>
    <property type="match status" value="2"/>
</dbReference>
<dbReference type="SUPFAM" id="SSF69318">
    <property type="entry name" value="Integrin alpha N-terminal domain"/>
    <property type="match status" value="1"/>
</dbReference>
<gene>
    <name evidence="3" type="ORF">D9T17_13695</name>
</gene>
<sequence>MSKLSLLALSMAIAAPAVAAPPSLFQLPPGQKNAAAAVVREQRVTLNPDALEKAIVERAMWIVTPSGQRLLARTSRHQFLPDGTLLWVGKVRVKDGSERTVMVASGKDASFGTLVSEDGAPLKLDTRKGTTYLIAPDPRFDAAAGAGAKGIKAAPDYVEAQPMLVGAQDALRTQAALAKAAGPVVDVFVGYTPGLATRYGSQSAALTRINYLVSVTNQAFIDSQVDARLRLVGTRQVTYSETNTNSDTLSALGDRSGVGPLQVLRDARRSSGADMLVIVRAFLTPEHGNCGLATVNGSNLGLYTTASADGANAAVSDGTDDNSSYYCSDTTFSHELGHNWGLVHDPDNSDKPGPFPYTYGWRRDLPGGGFFTLMAYSATGQSPAPYYSNPDIYLCKGQPCGDAGTANQARALRTTLRVASAFNQPLDPIIDLDGDGFADLVMQKDGEMAYVLYRGTYAARGGRQTMGAGFRLVAAGDFNGDHRTDLVWNSDARQLQIWIAQADGTFANTPRSYTSWDAIAAADLSGDGKADLLFTKPGETQMRVWVMNGTGTSSTKFFDITPGYRLVAARDFNGDGLVDLMWADADRRLQYWQNNGGTTFATVQTGLQYPQGWRLIGSGDFNNDNKADLAFNNDGALLLSAATVWTMDGGGRIGTQSISGPLLELLHSPVAVDRYGGATASMLWTSSLRDMWMSLNDGTGENYTTTSVLTYPAGSPGSFYRNYPAGWTVFTGAPLAP</sequence>